<evidence type="ECO:0000313" key="1">
    <source>
        <dbReference type="EMBL" id="GAU48513.1"/>
    </source>
</evidence>
<evidence type="ECO:0000313" key="2">
    <source>
        <dbReference type="Proteomes" id="UP000242715"/>
    </source>
</evidence>
<protein>
    <recommendedName>
        <fullName evidence="3">Reverse transcriptase zinc-binding domain-containing protein</fullName>
    </recommendedName>
</protein>
<dbReference type="PANTHER" id="PTHR36617">
    <property type="entry name" value="PROTEIN, PUTATIVE-RELATED"/>
    <property type="match status" value="1"/>
</dbReference>
<dbReference type="EMBL" id="DF974430">
    <property type="protein sequence ID" value="GAU48513.1"/>
    <property type="molecule type" value="Genomic_DNA"/>
</dbReference>
<gene>
    <name evidence="1" type="ORF">TSUD_244330</name>
</gene>
<keyword evidence="2" id="KW-1185">Reference proteome</keyword>
<name>A0A2Z6P1Z4_TRISU</name>
<sequence length="193" mass="21089">MSFSALWQKWISESVCTATTSVLVNGSPTEEFLMESGLRQVAKYGEVAGRLAVGGRSGSTWWREVLRIRDGEGTVEEEWFAESIERRVGNGVNTFFWTDLWLGGVPLNVRVRGGWGGVAVTPSVVGVGGDVWGILCEGCVFSTYHNVVTTTGASDLIWHKQVLLKVSVLAWRLPTKDSLVACNIIPLVTLVFV</sequence>
<dbReference type="Proteomes" id="UP000242715">
    <property type="component" value="Unassembled WGS sequence"/>
</dbReference>
<accession>A0A2Z6P1Z4</accession>
<organism evidence="1 2">
    <name type="scientific">Trifolium subterraneum</name>
    <name type="common">Subterranean clover</name>
    <dbReference type="NCBI Taxonomy" id="3900"/>
    <lineage>
        <taxon>Eukaryota</taxon>
        <taxon>Viridiplantae</taxon>
        <taxon>Streptophyta</taxon>
        <taxon>Embryophyta</taxon>
        <taxon>Tracheophyta</taxon>
        <taxon>Spermatophyta</taxon>
        <taxon>Magnoliopsida</taxon>
        <taxon>eudicotyledons</taxon>
        <taxon>Gunneridae</taxon>
        <taxon>Pentapetalae</taxon>
        <taxon>rosids</taxon>
        <taxon>fabids</taxon>
        <taxon>Fabales</taxon>
        <taxon>Fabaceae</taxon>
        <taxon>Papilionoideae</taxon>
        <taxon>50 kb inversion clade</taxon>
        <taxon>NPAAA clade</taxon>
        <taxon>Hologalegina</taxon>
        <taxon>IRL clade</taxon>
        <taxon>Trifolieae</taxon>
        <taxon>Trifolium</taxon>
    </lineage>
</organism>
<proteinExistence type="predicted"/>
<dbReference type="PANTHER" id="PTHR36617:SF5">
    <property type="entry name" value="OS05G0421675 PROTEIN"/>
    <property type="match status" value="1"/>
</dbReference>
<dbReference type="AlphaFoldDB" id="A0A2Z6P1Z4"/>
<reference evidence="2" key="1">
    <citation type="journal article" date="2017" name="Front. Plant Sci.">
        <title>Climate Clever Clovers: New Paradigm to Reduce the Environmental Footprint of Ruminants by Breeding Low Methanogenic Forages Utilizing Haplotype Variation.</title>
        <authorList>
            <person name="Kaur P."/>
            <person name="Appels R."/>
            <person name="Bayer P.E."/>
            <person name="Keeble-Gagnere G."/>
            <person name="Wang J."/>
            <person name="Hirakawa H."/>
            <person name="Shirasawa K."/>
            <person name="Vercoe P."/>
            <person name="Stefanova K."/>
            <person name="Durmic Z."/>
            <person name="Nichols P."/>
            <person name="Revell C."/>
            <person name="Isobe S.N."/>
            <person name="Edwards D."/>
            <person name="Erskine W."/>
        </authorList>
    </citation>
    <scope>NUCLEOTIDE SEQUENCE [LARGE SCALE GENOMIC DNA]</scope>
    <source>
        <strain evidence="2">cv. Daliak</strain>
    </source>
</reference>
<evidence type="ECO:0008006" key="3">
    <source>
        <dbReference type="Google" id="ProtNLM"/>
    </source>
</evidence>